<dbReference type="STRING" id="63057.A0A2P5BW65"/>
<evidence type="ECO:0000313" key="7">
    <source>
        <dbReference type="Proteomes" id="UP000237000"/>
    </source>
</evidence>
<dbReference type="InParanoid" id="A0A2P5BW65"/>
<dbReference type="GO" id="GO:0016705">
    <property type="term" value="F:oxidoreductase activity, acting on paired donors, with incorporation or reduction of molecular oxygen"/>
    <property type="evidence" value="ECO:0007669"/>
    <property type="project" value="InterPro"/>
</dbReference>
<comment type="caution">
    <text evidence="6">The sequence shown here is derived from an EMBL/GenBank/DDBJ whole genome shotgun (WGS) entry which is preliminary data.</text>
</comment>
<dbReference type="Pfam" id="PF00067">
    <property type="entry name" value="p450"/>
    <property type="match status" value="1"/>
</dbReference>
<evidence type="ECO:0000256" key="4">
    <source>
        <dbReference type="ARBA" id="ARBA00023004"/>
    </source>
</evidence>
<dbReference type="InterPro" id="IPR036396">
    <property type="entry name" value="Cyt_P450_sf"/>
</dbReference>
<dbReference type="FunFam" id="1.10.630.10:FF:000024">
    <property type="entry name" value="Allene oxide synthase, chloroplastic"/>
    <property type="match status" value="1"/>
</dbReference>
<dbReference type="PANTHER" id="PTHR24286">
    <property type="entry name" value="CYTOCHROME P450 26"/>
    <property type="match status" value="1"/>
</dbReference>
<evidence type="ECO:0000256" key="3">
    <source>
        <dbReference type="ARBA" id="ARBA00022723"/>
    </source>
</evidence>
<dbReference type="GO" id="GO:0004497">
    <property type="term" value="F:monooxygenase activity"/>
    <property type="evidence" value="ECO:0007669"/>
    <property type="project" value="InterPro"/>
</dbReference>
<dbReference type="GO" id="GO:0006631">
    <property type="term" value="P:fatty acid metabolic process"/>
    <property type="evidence" value="ECO:0007669"/>
    <property type="project" value="UniProtKB-ARBA"/>
</dbReference>
<evidence type="ECO:0000313" key="6">
    <source>
        <dbReference type="EMBL" id="PON53035.1"/>
    </source>
</evidence>
<dbReference type="EMBL" id="JXTC01000450">
    <property type="protein sequence ID" value="PON53035.1"/>
    <property type="molecule type" value="Genomic_DNA"/>
</dbReference>
<sequence length="482" mass="54526">MSHHESQPSESLPLKPIPGGYGLPFFGAIKDRYDYFYNQGRDEFFRFRMNKYKSTVFRTNMPPGPFIASNPNVVVLLDAASFPVLFDMSKVEKKNVFDGTFMPSTGFTGGYRVCSFLDPSEPKHKAIKSYVLYILASKHNEFIPVLSNSLSHLFTNLENELSSSEKKEANFNTLSDDASFNFFFQLFCNKMPEEANLGSKSNTLVDKWLLPQVAPLITFNKLPKFLSFIEVLLIHTFPLPSFLVNSDYKKLYDAFYSSAGPLLDEAGQRFGIERDEACHNLVFLAGFNSYGGLKVLFPALIKWIGLAGESLHRRLRDEVRTVVEEEGGVTFGALEKMSLTKSVVYEVLRIEPPVPFQYGHAKEDMVVKSHDASFEVKKGEMIFGFQPFATRDPKVFERAEEFVAARFVGEGEKLLKYVLWSNGRETDDPTADNKQCPAKDFVVFVSRVFVVEFFLRYDTFEVEAGTLLLGSSATIKSLTRKA</sequence>
<gene>
    <name evidence="6" type="primary">TorAOS3</name>
    <name evidence="6" type="ORF">TorRG33x02_306410</name>
</gene>
<dbReference type="GO" id="GO:0016125">
    <property type="term" value="P:sterol metabolic process"/>
    <property type="evidence" value="ECO:0007669"/>
    <property type="project" value="TreeGrafter"/>
</dbReference>
<evidence type="ECO:0000256" key="5">
    <source>
        <dbReference type="ARBA" id="ARBA00023239"/>
    </source>
</evidence>
<dbReference type="GO" id="GO:0020037">
    <property type="term" value="F:heme binding"/>
    <property type="evidence" value="ECO:0007669"/>
    <property type="project" value="InterPro"/>
</dbReference>
<keyword evidence="4" id="KW-0408">Iron</keyword>
<dbReference type="AlphaFoldDB" id="A0A2P5BW65"/>
<dbReference type="OrthoDB" id="2789670at2759"/>
<dbReference type="InterPro" id="IPR001128">
    <property type="entry name" value="Cyt_P450"/>
</dbReference>
<dbReference type="Proteomes" id="UP000237000">
    <property type="component" value="Unassembled WGS sequence"/>
</dbReference>
<keyword evidence="7" id="KW-1185">Reference proteome</keyword>
<dbReference type="PANTHER" id="PTHR24286:SF302">
    <property type="entry name" value="ALLENE OXIDE SYNTHASE 2"/>
    <property type="match status" value="1"/>
</dbReference>
<proteinExistence type="inferred from homology"/>
<evidence type="ECO:0000256" key="1">
    <source>
        <dbReference type="ARBA" id="ARBA00010617"/>
    </source>
</evidence>
<keyword evidence="3" id="KW-0479">Metal-binding</keyword>
<dbReference type="GO" id="GO:0016829">
    <property type="term" value="F:lyase activity"/>
    <property type="evidence" value="ECO:0007669"/>
    <property type="project" value="UniProtKB-KW"/>
</dbReference>
<comment type="similarity">
    <text evidence="1">Belongs to the cytochrome P450 family.</text>
</comment>
<dbReference type="SUPFAM" id="SSF48264">
    <property type="entry name" value="Cytochrome P450"/>
    <property type="match status" value="1"/>
</dbReference>
<keyword evidence="5" id="KW-0456">Lyase</keyword>
<dbReference type="Gene3D" id="1.10.630.10">
    <property type="entry name" value="Cytochrome P450"/>
    <property type="match status" value="1"/>
</dbReference>
<accession>A0A2P5BW65</accession>
<name>A0A2P5BW65_TREOI</name>
<keyword evidence="2" id="KW-0349">Heme</keyword>
<protein>
    <submittedName>
        <fullName evidence="6">Allene oxide synthase</fullName>
    </submittedName>
</protein>
<reference evidence="7" key="1">
    <citation type="submission" date="2016-06" db="EMBL/GenBank/DDBJ databases">
        <title>Parallel loss of symbiosis genes in relatives of nitrogen-fixing non-legume Parasponia.</title>
        <authorList>
            <person name="Van Velzen R."/>
            <person name="Holmer R."/>
            <person name="Bu F."/>
            <person name="Rutten L."/>
            <person name="Van Zeijl A."/>
            <person name="Liu W."/>
            <person name="Santuari L."/>
            <person name="Cao Q."/>
            <person name="Sharma T."/>
            <person name="Shen D."/>
            <person name="Roswanjaya Y."/>
            <person name="Wardhani T."/>
            <person name="Kalhor M.S."/>
            <person name="Jansen J."/>
            <person name="Van den Hoogen J."/>
            <person name="Gungor B."/>
            <person name="Hartog M."/>
            <person name="Hontelez J."/>
            <person name="Verver J."/>
            <person name="Yang W.-C."/>
            <person name="Schijlen E."/>
            <person name="Repin R."/>
            <person name="Schilthuizen M."/>
            <person name="Schranz E."/>
            <person name="Heidstra R."/>
            <person name="Miyata K."/>
            <person name="Fedorova E."/>
            <person name="Kohlen W."/>
            <person name="Bisseling T."/>
            <person name="Smit S."/>
            <person name="Geurts R."/>
        </authorList>
    </citation>
    <scope>NUCLEOTIDE SEQUENCE [LARGE SCALE GENOMIC DNA]</scope>
    <source>
        <strain evidence="7">cv. RG33-2</strain>
    </source>
</reference>
<evidence type="ECO:0000256" key="2">
    <source>
        <dbReference type="ARBA" id="ARBA00022617"/>
    </source>
</evidence>
<dbReference type="CDD" id="cd11071">
    <property type="entry name" value="CYP74"/>
    <property type="match status" value="1"/>
</dbReference>
<organism evidence="6 7">
    <name type="scientific">Trema orientale</name>
    <name type="common">Charcoal tree</name>
    <name type="synonym">Celtis orientalis</name>
    <dbReference type="NCBI Taxonomy" id="63057"/>
    <lineage>
        <taxon>Eukaryota</taxon>
        <taxon>Viridiplantae</taxon>
        <taxon>Streptophyta</taxon>
        <taxon>Embryophyta</taxon>
        <taxon>Tracheophyta</taxon>
        <taxon>Spermatophyta</taxon>
        <taxon>Magnoliopsida</taxon>
        <taxon>eudicotyledons</taxon>
        <taxon>Gunneridae</taxon>
        <taxon>Pentapetalae</taxon>
        <taxon>rosids</taxon>
        <taxon>fabids</taxon>
        <taxon>Rosales</taxon>
        <taxon>Cannabaceae</taxon>
        <taxon>Trema</taxon>
    </lineage>
</organism>
<dbReference type="GO" id="GO:0005506">
    <property type="term" value="F:iron ion binding"/>
    <property type="evidence" value="ECO:0007669"/>
    <property type="project" value="InterPro"/>
</dbReference>